<reference evidence="3" key="1">
    <citation type="submission" date="2016-10" db="EMBL/GenBank/DDBJ databases">
        <authorList>
            <person name="Varghese N."/>
            <person name="Submissions S."/>
        </authorList>
    </citation>
    <scope>NUCLEOTIDE SEQUENCE [LARGE SCALE GENOMIC DNA]</scope>
    <source>
        <strain evidence="3">DSM 45079</strain>
    </source>
</reference>
<protein>
    <recommendedName>
        <fullName evidence="4">DoxX protein</fullName>
    </recommendedName>
</protein>
<evidence type="ECO:0008006" key="4">
    <source>
        <dbReference type="Google" id="ProtNLM"/>
    </source>
</evidence>
<dbReference type="RefSeq" id="WP_046768942.1">
    <property type="nucleotide sequence ID" value="NZ_KQ061229.1"/>
</dbReference>
<keyword evidence="1" id="KW-1133">Transmembrane helix</keyword>
<keyword evidence="3" id="KW-1185">Reference proteome</keyword>
<evidence type="ECO:0000256" key="1">
    <source>
        <dbReference type="SAM" id="Phobius"/>
    </source>
</evidence>
<evidence type="ECO:0000313" key="2">
    <source>
        <dbReference type="EMBL" id="SDU87988.1"/>
    </source>
</evidence>
<organism evidence="2 3">
    <name type="scientific">Jiangella alkaliphila</name>
    <dbReference type="NCBI Taxonomy" id="419479"/>
    <lineage>
        <taxon>Bacteria</taxon>
        <taxon>Bacillati</taxon>
        <taxon>Actinomycetota</taxon>
        <taxon>Actinomycetes</taxon>
        <taxon>Jiangellales</taxon>
        <taxon>Jiangellaceae</taxon>
        <taxon>Jiangella</taxon>
    </lineage>
</organism>
<gene>
    <name evidence="2" type="ORF">SAMN04488563_7047</name>
</gene>
<feature type="transmembrane region" description="Helical" evidence="1">
    <location>
        <begin position="142"/>
        <end position="160"/>
    </location>
</feature>
<feature type="transmembrane region" description="Helical" evidence="1">
    <location>
        <begin position="26"/>
        <end position="48"/>
    </location>
</feature>
<dbReference type="Proteomes" id="UP000182977">
    <property type="component" value="Chromosome I"/>
</dbReference>
<keyword evidence="1" id="KW-0812">Transmembrane</keyword>
<dbReference type="OrthoDB" id="265224at2"/>
<name>A0A1H2M4Y0_9ACTN</name>
<sequence>MSTTAPARQSTGVPARRDPVAVAARWLAAHGIQALQISLGVVVLAFGVLKFFPGASPAEPLVMRTVDALTLGLVNGQAAVTLTAVMETFIGLTLITGIFLRTGLVVLAGALAGMMSPLVLFFGDMFPDGTPTLEAQYVFKDIILAAAVMVIGAKALGARLEPSRD</sequence>
<feature type="transmembrane region" description="Helical" evidence="1">
    <location>
        <begin position="98"/>
        <end position="122"/>
    </location>
</feature>
<dbReference type="AlphaFoldDB" id="A0A1H2M4Y0"/>
<proteinExistence type="predicted"/>
<evidence type="ECO:0000313" key="3">
    <source>
        <dbReference type="Proteomes" id="UP000182977"/>
    </source>
</evidence>
<dbReference type="STRING" id="419479.SAMN04488563_7047"/>
<accession>A0A1H2M4Y0</accession>
<dbReference type="EMBL" id="LT629791">
    <property type="protein sequence ID" value="SDU87988.1"/>
    <property type="molecule type" value="Genomic_DNA"/>
</dbReference>
<keyword evidence="1" id="KW-0472">Membrane</keyword>